<proteinExistence type="predicted"/>
<protein>
    <submittedName>
        <fullName evidence="1">Uncharacterized protein</fullName>
    </submittedName>
</protein>
<sequence>MQLPTRKLLRCSFVMEYPLKIAM</sequence>
<accession>A0ABY7D8M6</accession>
<name>A0ABY7D8M6_MYAAR</name>
<reference evidence="1" key="1">
    <citation type="submission" date="2022-11" db="EMBL/GenBank/DDBJ databases">
        <title>Centuries of genome instability and evolution in soft-shell clam transmissible cancer (bioRxiv).</title>
        <authorList>
            <person name="Hart S.F.M."/>
            <person name="Yonemitsu M.A."/>
            <person name="Giersch R.M."/>
            <person name="Beal B.F."/>
            <person name="Arriagada G."/>
            <person name="Davis B.W."/>
            <person name="Ostrander E.A."/>
            <person name="Goff S.P."/>
            <person name="Metzger M.J."/>
        </authorList>
    </citation>
    <scope>NUCLEOTIDE SEQUENCE</scope>
    <source>
        <strain evidence="1">MELC-2E11</strain>
        <tissue evidence="1">Siphon/mantle</tissue>
    </source>
</reference>
<dbReference type="EMBL" id="CP111012">
    <property type="protein sequence ID" value="WAQ93633.1"/>
    <property type="molecule type" value="Genomic_DNA"/>
</dbReference>
<evidence type="ECO:0000313" key="1">
    <source>
        <dbReference type="EMBL" id="WAQ93633.1"/>
    </source>
</evidence>
<evidence type="ECO:0000313" key="2">
    <source>
        <dbReference type="Proteomes" id="UP001164746"/>
    </source>
</evidence>
<keyword evidence="2" id="KW-1185">Reference proteome</keyword>
<organism evidence="1 2">
    <name type="scientific">Mya arenaria</name>
    <name type="common">Soft-shell clam</name>
    <dbReference type="NCBI Taxonomy" id="6604"/>
    <lineage>
        <taxon>Eukaryota</taxon>
        <taxon>Metazoa</taxon>
        <taxon>Spiralia</taxon>
        <taxon>Lophotrochozoa</taxon>
        <taxon>Mollusca</taxon>
        <taxon>Bivalvia</taxon>
        <taxon>Autobranchia</taxon>
        <taxon>Heteroconchia</taxon>
        <taxon>Euheterodonta</taxon>
        <taxon>Imparidentia</taxon>
        <taxon>Neoheterodontei</taxon>
        <taxon>Myida</taxon>
        <taxon>Myoidea</taxon>
        <taxon>Myidae</taxon>
        <taxon>Mya</taxon>
    </lineage>
</organism>
<dbReference type="Proteomes" id="UP001164746">
    <property type="component" value="Chromosome 1"/>
</dbReference>
<gene>
    <name evidence="1" type="ORF">MAR_006104</name>
</gene>